<dbReference type="EMBL" id="JAYKYQ010000002">
    <property type="protein sequence ID" value="MEB3509796.1"/>
    <property type="molecule type" value="Genomic_DNA"/>
</dbReference>
<evidence type="ECO:0000313" key="3">
    <source>
        <dbReference type="EMBL" id="MEB3509796.1"/>
    </source>
</evidence>
<keyword evidence="4" id="KW-1185">Reference proteome</keyword>
<accession>A0ABU6AQR1</accession>
<evidence type="ECO:0000256" key="1">
    <source>
        <dbReference type="SAM" id="MobiDB-lite"/>
    </source>
</evidence>
<evidence type="ECO:0000313" key="4">
    <source>
        <dbReference type="Proteomes" id="UP001348098"/>
    </source>
</evidence>
<dbReference type="RefSeq" id="WP_195077784.1">
    <property type="nucleotide sequence ID" value="NZ_JAYESH010000001.1"/>
</dbReference>
<evidence type="ECO:0000256" key="2">
    <source>
        <dbReference type="SAM" id="Phobius"/>
    </source>
</evidence>
<feature type="transmembrane region" description="Helical" evidence="2">
    <location>
        <begin position="100"/>
        <end position="122"/>
    </location>
</feature>
<proteinExistence type="predicted"/>
<feature type="compositionally biased region" description="Polar residues" evidence="1">
    <location>
        <begin position="28"/>
        <end position="55"/>
    </location>
</feature>
<keyword evidence="2" id="KW-1133">Transmembrane helix</keyword>
<comment type="caution">
    <text evidence="3">The sequence shown here is derived from an EMBL/GenBank/DDBJ whole genome shotgun (WGS) entry which is preliminary data.</text>
</comment>
<organism evidence="3 4">
    <name type="scientific">Nocardia implantans</name>
    <dbReference type="NCBI Taxonomy" id="3108168"/>
    <lineage>
        <taxon>Bacteria</taxon>
        <taxon>Bacillati</taxon>
        <taxon>Actinomycetota</taxon>
        <taxon>Actinomycetes</taxon>
        <taxon>Mycobacteriales</taxon>
        <taxon>Nocardiaceae</taxon>
        <taxon>Nocardia</taxon>
    </lineage>
</organism>
<feature type="compositionally biased region" description="Basic residues" evidence="1">
    <location>
        <begin position="1"/>
        <end position="10"/>
    </location>
</feature>
<sequence>MPRWSTHRRKPAEVGRLARVGGDPESFSAATLSRSITRSITAAASGPGRSSNANSEAPPPPRVHPGSLAPKSESLAQATAMPPPPEREDDEPHRVHHSGAAAFVGLCVGVVLLLVSGCLLVNNHPTGTSAAATTALRTSAPSAPAATSTVRTTTQAAAAPPVKTGIGVTFGKVVANDGTTMVVRNAFTSSSVKVRADADTKVNVLVAKRAPDIRVGAIVAVYGRQYPDHTIVAEIITGISIGAPSR</sequence>
<keyword evidence="2" id="KW-0472">Membrane</keyword>
<keyword evidence="2" id="KW-0812">Transmembrane</keyword>
<feature type="region of interest" description="Disordered" evidence="1">
    <location>
        <begin position="1"/>
        <end position="95"/>
    </location>
</feature>
<dbReference type="Proteomes" id="UP001348098">
    <property type="component" value="Unassembled WGS sequence"/>
</dbReference>
<name>A0ABU6AQR1_9NOCA</name>
<gene>
    <name evidence="3" type="ORF">U3653_07205</name>
</gene>
<evidence type="ECO:0008006" key="5">
    <source>
        <dbReference type="Google" id="ProtNLM"/>
    </source>
</evidence>
<reference evidence="3 4" key="1">
    <citation type="submission" date="2023-12" db="EMBL/GenBank/DDBJ databases">
        <title>novel species in genus Nocarida.</title>
        <authorList>
            <person name="Li Z."/>
        </authorList>
    </citation>
    <scope>NUCLEOTIDE SEQUENCE [LARGE SCALE GENOMIC DNA]</scope>
    <source>
        <strain evidence="3 4">CDC186</strain>
    </source>
</reference>
<protein>
    <recommendedName>
        <fullName evidence="5">DUF5666 domain-containing protein</fullName>
    </recommendedName>
</protein>